<accession>A0A914ENS9</accession>
<proteinExistence type="predicted"/>
<organism evidence="1 2">
    <name type="scientific">Acrobeloides nanus</name>
    <dbReference type="NCBI Taxonomy" id="290746"/>
    <lineage>
        <taxon>Eukaryota</taxon>
        <taxon>Metazoa</taxon>
        <taxon>Ecdysozoa</taxon>
        <taxon>Nematoda</taxon>
        <taxon>Chromadorea</taxon>
        <taxon>Rhabditida</taxon>
        <taxon>Tylenchina</taxon>
        <taxon>Cephalobomorpha</taxon>
        <taxon>Cephaloboidea</taxon>
        <taxon>Cephalobidae</taxon>
        <taxon>Acrobeloides</taxon>
    </lineage>
</organism>
<reference evidence="2" key="1">
    <citation type="submission" date="2022-11" db="UniProtKB">
        <authorList>
            <consortium name="WormBaseParasite"/>
        </authorList>
    </citation>
    <scope>IDENTIFICATION</scope>
</reference>
<dbReference type="AlphaFoldDB" id="A0A914ENS9"/>
<evidence type="ECO:0000313" key="1">
    <source>
        <dbReference type="Proteomes" id="UP000887540"/>
    </source>
</evidence>
<name>A0A914ENS9_9BILA</name>
<sequence length="139" mass="16033">MKSNVLSGSEMAIVKKHLKLRSHFAFCSASCKIFLEIILKHFPIRLILVHKDVWNYISDFIHDKFTHIIIDEANLVEENFAIKMISDMPNLNQLLLVNNEIDPNDEKPTYGDQTFPFKMNFAPFAPVPSALNPMEIPYL</sequence>
<evidence type="ECO:0000313" key="2">
    <source>
        <dbReference type="WBParaSite" id="ACRNAN_scaffold984.g32177.t1"/>
    </source>
</evidence>
<dbReference type="Proteomes" id="UP000887540">
    <property type="component" value="Unplaced"/>
</dbReference>
<keyword evidence="1" id="KW-1185">Reference proteome</keyword>
<dbReference type="WBParaSite" id="ACRNAN_scaffold984.g32177.t1">
    <property type="protein sequence ID" value="ACRNAN_scaffold984.g32177.t1"/>
    <property type="gene ID" value="ACRNAN_scaffold984.g32177"/>
</dbReference>
<protein>
    <submittedName>
        <fullName evidence="2">Uncharacterized protein</fullName>
    </submittedName>
</protein>